<feature type="transmembrane region" description="Helical" evidence="1">
    <location>
        <begin position="83"/>
        <end position="100"/>
    </location>
</feature>
<dbReference type="Pfam" id="PF05656">
    <property type="entry name" value="DUF805"/>
    <property type="match status" value="1"/>
</dbReference>
<organism evidence="2 3">
    <name type="scientific">Mesorhizobium huakuii</name>
    <dbReference type="NCBI Taxonomy" id="28104"/>
    <lineage>
        <taxon>Bacteria</taxon>
        <taxon>Pseudomonadati</taxon>
        <taxon>Pseudomonadota</taxon>
        <taxon>Alphaproteobacteria</taxon>
        <taxon>Hyphomicrobiales</taxon>
        <taxon>Phyllobacteriaceae</taxon>
        <taxon>Mesorhizobium</taxon>
    </lineage>
</organism>
<proteinExistence type="predicted"/>
<evidence type="ECO:0000313" key="2">
    <source>
        <dbReference type="EMBL" id="QND57915.1"/>
    </source>
</evidence>
<feature type="transmembrane region" description="Helical" evidence="1">
    <location>
        <begin position="52"/>
        <end position="71"/>
    </location>
</feature>
<gene>
    <name evidence="2" type="ORF">HB778_15880</name>
</gene>
<dbReference type="PANTHER" id="PTHR34980:SF3">
    <property type="entry name" value="BLR8105 PROTEIN"/>
    <property type="match status" value="1"/>
</dbReference>
<name>A0A7G6STT3_9HYPH</name>
<dbReference type="EMBL" id="CP050296">
    <property type="protein sequence ID" value="QND57915.1"/>
    <property type="molecule type" value="Genomic_DNA"/>
</dbReference>
<dbReference type="PANTHER" id="PTHR34980">
    <property type="entry name" value="INNER MEMBRANE PROTEIN-RELATED-RELATED"/>
    <property type="match status" value="1"/>
</dbReference>
<protein>
    <submittedName>
        <fullName evidence="2">DUF805 domain-containing protein</fullName>
    </submittedName>
</protein>
<reference evidence="2" key="1">
    <citation type="journal article" date="2020" name="Mol. Plant Microbe Interact.">
        <title>Complete genome sequences of four natural Pseudomonas isolates that catabolize a wide range of aromatic compounds relevant to lignin valorization.</title>
        <authorList>
            <person name="Hatmaker E.A."/>
            <person name="Presle G."/>
            <person name="Cannon O."/>
            <person name="Guss A.M."/>
            <person name="Elkins J.G."/>
        </authorList>
    </citation>
    <scope>NUCLEOTIDE SEQUENCE</scope>
    <source>
        <strain evidence="2">583</strain>
    </source>
</reference>
<dbReference type="InterPro" id="IPR008523">
    <property type="entry name" value="DUF805"/>
</dbReference>
<feature type="transmembrane region" description="Helical" evidence="1">
    <location>
        <begin position="20"/>
        <end position="40"/>
    </location>
</feature>
<dbReference type="RefSeq" id="WP_183464687.1">
    <property type="nucleotide sequence ID" value="NZ_CP050296.1"/>
</dbReference>
<keyword evidence="1" id="KW-0812">Transmembrane</keyword>
<evidence type="ECO:0000256" key="1">
    <source>
        <dbReference type="SAM" id="Phobius"/>
    </source>
</evidence>
<sequence>MDWKYLLTSFDGRINRAKFWAGIGVFIVIGIVAFILDSILGTRFTTSSGAQVGIIGILFALASIYFAVALYAKRWHDRNKSGWWTLIGFVPIIGGIWLLVELGILQGTSGANQYGPDPLA</sequence>
<evidence type="ECO:0000313" key="3">
    <source>
        <dbReference type="Proteomes" id="UP000515465"/>
    </source>
</evidence>
<keyword evidence="1" id="KW-0472">Membrane</keyword>
<keyword evidence="1" id="KW-1133">Transmembrane helix</keyword>
<dbReference type="AlphaFoldDB" id="A0A7G6STT3"/>
<dbReference type="Proteomes" id="UP000515465">
    <property type="component" value="Chromosome"/>
</dbReference>
<accession>A0A7G6STT3</accession>
<dbReference type="GO" id="GO:0005886">
    <property type="term" value="C:plasma membrane"/>
    <property type="evidence" value="ECO:0007669"/>
    <property type="project" value="TreeGrafter"/>
</dbReference>